<dbReference type="SUPFAM" id="SSF55486">
    <property type="entry name" value="Metalloproteases ('zincins'), catalytic domain"/>
    <property type="match status" value="1"/>
</dbReference>
<protein>
    <submittedName>
        <fullName evidence="6">Putative metalloprotease</fullName>
    </submittedName>
</protein>
<evidence type="ECO:0000256" key="1">
    <source>
        <dbReference type="ARBA" id="ARBA00004167"/>
    </source>
</evidence>
<evidence type="ECO:0000256" key="5">
    <source>
        <dbReference type="SAM" id="MobiDB-lite"/>
    </source>
</evidence>
<comment type="caution">
    <text evidence="6">The sequence shown here is derived from an EMBL/GenBank/DDBJ whole genome shotgun (WGS) entry which is preliminary data.</text>
</comment>
<keyword evidence="6" id="KW-0645">Protease</keyword>
<evidence type="ECO:0000256" key="2">
    <source>
        <dbReference type="ARBA" id="ARBA00022692"/>
    </source>
</evidence>
<dbReference type="Pfam" id="PF04228">
    <property type="entry name" value="Zn_peptidase"/>
    <property type="match status" value="1"/>
</dbReference>
<feature type="region of interest" description="Disordered" evidence="5">
    <location>
        <begin position="36"/>
        <end position="61"/>
    </location>
</feature>
<reference evidence="6 7" key="1">
    <citation type="submission" date="2020-08" db="EMBL/GenBank/DDBJ databases">
        <title>Sequencing the genomes of 1000 actinobacteria strains.</title>
        <authorList>
            <person name="Klenk H.-P."/>
        </authorList>
    </citation>
    <scope>NUCLEOTIDE SEQUENCE [LARGE SCALE GENOMIC DNA]</scope>
    <source>
        <strain evidence="6 7">DSM 45584</strain>
    </source>
</reference>
<dbReference type="EMBL" id="JACHIW010000001">
    <property type="protein sequence ID" value="MBB5155361.1"/>
    <property type="molecule type" value="Genomic_DNA"/>
</dbReference>
<keyword evidence="6" id="KW-0378">Hydrolase</keyword>
<dbReference type="InterPro" id="IPR007343">
    <property type="entry name" value="Uncharacterised_pept_Zn_put"/>
</dbReference>
<sequence>MVSVLACAALVGGCSRAISGIPTTLGGYSTTDVAGLPAANGPSGPKEGAPESPLKVEGTDNGAMDKLARNAVADIDAYWTATFPKAFPGKRFEPVKRLVSYDSAGPGVQLCRENTAGVVNAFYCSSEDFVAWDRGTLLPQLNNSFGPMAVVTVLAHEMGHAVQHRAGTVTSNDQVIVLEQQADCFAGAYFRHVAEGSSEYFRVSTGQGLNEVMGVLNFIRDSPGDSDFRDGNAHGSAFDRVTAFQYGFSEGPQRCAKMDFNDVQNRTTLFQAWKPIQKADTDLPVDQQSLDAVEKSLRAVFRDTGAEPPKIVTEPKGCGSQRPTSPASYCPNTNTISLDMSALQKIARPPNKDAAATGYGDFAAYAQVASRYALAVQKAAGLPLDDEQTGLRTACMVGAWSGLLVEDPIGQRNPVGNLRIVPDDIDEGVSALLGEKSLIAANVNGDQVPVGFARVEAFRIGVQEGLAPCSTKYGA</sequence>
<evidence type="ECO:0000313" key="7">
    <source>
        <dbReference type="Proteomes" id="UP000584374"/>
    </source>
</evidence>
<dbReference type="GO" id="GO:0016020">
    <property type="term" value="C:membrane"/>
    <property type="evidence" value="ECO:0007669"/>
    <property type="project" value="UniProtKB-SubCell"/>
</dbReference>
<proteinExistence type="predicted"/>
<keyword evidence="6" id="KW-0482">Metalloprotease</keyword>
<keyword evidence="4" id="KW-0472">Membrane</keyword>
<dbReference type="AlphaFoldDB" id="A0A840Q6P2"/>
<evidence type="ECO:0000313" key="6">
    <source>
        <dbReference type="EMBL" id="MBB5155361.1"/>
    </source>
</evidence>
<dbReference type="Proteomes" id="UP000584374">
    <property type="component" value="Unassembled WGS sequence"/>
</dbReference>
<gene>
    <name evidence="6" type="ORF">BJ970_002895</name>
</gene>
<dbReference type="GO" id="GO:0006508">
    <property type="term" value="P:proteolysis"/>
    <property type="evidence" value="ECO:0007669"/>
    <property type="project" value="UniProtKB-KW"/>
</dbReference>
<dbReference type="RefSeq" id="WP_312864247.1">
    <property type="nucleotide sequence ID" value="NZ_JACHIW010000001.1"/>
</dbReference>
<dbReference type="PANTHER" id="PTHR30168">
    <property type="entry name" value="PUTATIVE MEMBRANE PROTEIN YPFJ"/>
    <property type="match status" value="1"/>
</dbReference>
<evidence type="ECO:0000256" key="3">
    <source>
        <dbReference type="ARBA" id="ARBA00022989"/>
    </source>
</evidence>
<keyword evidence="2" id="KW-0812">Transmembrane</keyword>
<comment type="subcellular location">
    <subcellularLocation>
        <location evidence="1">Membrane</location>
        <topology evidence="1">Single-pass membrane protein</topology>
    </subcellularLocation>
</comment>
<evidence type="ECO:0000256" key="4">
    <source>
        <dbReference type="ARBA" id="ARBA00023136"/>
    </source>
</evidence>
<dbReference type="PANTHER" id="PTHR30168:SF0">
    <property type="entry name" value="INNER MEMBRANE PROTEIN"/>
    <property type="match status" value="1"/>
</dbReference>
<keyword evidence="7" id="KW-1185">Reference proteome</keyword>
<accession>A0A840Q6P2</accession>
<dbReference type="GO" id="GO:0008237">
    <property type="term" value="F:metallopeptidase activity"/>
    <property type="evidence" value="ECO:0007669"/>
    <property type="project" value="UniProtKB-KW"/>
</dbReference>
<name>A0A840Q6P2_9PSEU</name>
<organism evidence="6 7">
    <name type="scientific">Saccharopolyspora phatthalungensis</name>
    <dbReference type="NCBI Taxonomy" id="664693"/>
    <lineage>
        <taxon>Bacteria</taxon>
        <taxon>Bacillati</taxon>
        <taxon>Actinomycetota</taxon>
        <taxon>Actinomycetes</taxon>
        <taxon>Pseudonocardiales</taxon>
        <taxon>Pseudonocardiaceae</taxon>
        <taxon>Saccharopolyspora</taxon>
    </lineage>
</organism>
<keyword evidence="3" id="KW-1133">Transmembrane helix</keyword>